<evidence type="ECO:0000256" key="2">
    <source>
        <dbReference type="ARBA" id="ARBA00010617"/>
    </source>
</evidence>
<evidence type="ECO:0000256" key="15">
    <source>
        <dbReference type="SAM" id="Phobius"/>
    </source>
</evidence>
<feature type="transmembrane region" description="Helical" evidence="15">
    <location>
        <begin position="221"/>
        <end position="246"/>
    </location>
</feature>
<dbReference type="Pfam" id="PF00067">
    <property type="entry name" value="p450"/>
    <property type="match status" value="1"/>
</dbReference>
<dbReference type="PRINTS" id="PR00463">
    <property type="entry name" value="EP450I"/>
</dbReference>
<dbReference type="PROSITE" id="PS00086">
    <property type="entry name" value="CYTOCHROME_P450"/>
    <property type="match status" value="1"/>
</dbReference>
<keyword evidence="10" id="KW-0408">Iron</keyword>
<feature type="region of interest" description="Disordered" evidence="14">
    <location>
        <begin position="110"/>
        <end position="140"/>
    </location>
</feature>
<name>A0ABQ8IT74_DERPT</name>
<dbReference type="Gene3D" id="1.20.120.1770">
    <property type="match status" value="1"/>
</dbReference>
<keyword evidence="3" id="KW-0813">Transport</keyword>
<evidence type="ECO:0000256" key="6">
    <source>
        <dbReference type="ARBA" id="ARBA00022723"/>
    </source>
</evidence>
<evidence type="ECO:0000256" key="3">
    <source>
        <dbReference type="ARBA" id="ARBA00022448"/>
    </source>
</evidence>
<evidence type="ECO:0000256" key="12">
    <source>
        <dbReference type="ARBA" id="ARBA00023136"/>
    </source>
</evidence>
<sequence>MSSSQNSNTNDYYRQTSSSSGGIGQGKTIVSSSSSYHYATNTTSYTTTTSTSNTYTAAASTTPGIIHSQPYRNYLTDRNHFYHSASQPTTFTTSSSSSARPTSTIINSVQQSTVQQQVPSARDQYQQQQQQQQSKHQQSLFSSLGIHSKLNGGSKQSLNSQSSNNQRMASANNKHQHRSNSSLAIDGGGGGGYGGPKTSINNIDDDDDDYDLYPQSTCSKFLYGLLWLLAQIGLFGSVAALVYWFFKYDKGFAYQNDKRKMYNLHAFLMLTGFIFVNGQSMLIYKTYLCCKKIYNKIAHAFFFVISIGLVSFGFLIGFQAQSIASSPDQQVQHFYSLHSWIGLTACALFALQFLFGFVTFLVLLCCDRSTAGYRARFLPTHITFGIVIFVLAIAACLAGLLQTARSRLAGPSLTEPGRFDYRDMRVEDFNIFLNAGIVINLVGACLILLAILMPYLVLNFARNRPSTFYLLKWSYQRYQLLQVFRKASIQGPEPNFLFGNIRLIDKQYQWRSLDKWFDQYGHTFGYIRGDRAVLVTKNISLIKQIFIQRIRQFPNRFKMMIQLQPFSSSILALRDDRWRQVRRVLTPAFNATRIKSSVSAGRIIGESVNRLMAILNRPDTKCNGYIRPYDSDGKLMINVNEMSKRFTLDTICHYAFAIDDEDFFRQSPLFNMVEHFFTHNCNTVLVRSAMIFPFMKNVLKFINDHVSSGPIIDHLTGYLQKQINRYEQQHCSNIDNDSENIGVRKNLLDFVLHHHHQLNTLSHDEVIGNLLVILMAGYETTACAISFVLFNLARYKEIQDRLRQELIELQNTDNSNSELLDRIIYESMRLYPPVIDYLLRETSDNNECSTYQFELDSQTKTLPNDVAIQVPVWTIHHDPEIWSQPNCFDPDRYGLPTTISMAVNDPKFLAFGLGQRSCIGGSLAMAEIRAIITRLVIDYQIEFNPGQTYPLDSNGLLQVEAHAELIKPLNDIWLDFYRHE</sequence>
<dbReference type="InterPro" id="IPR017972">
    <property type="entry name" value="Cyt_P450_CS"/>
</dbReference>
<comment type="function">
    <text evidence="13">Cytochromes P450 are a group of heme-thiolate monooxygenases. They oxidize a variety of structurally unrelated compounds, including steroids, fatty acids, and xenobiotics.</text>
</comment>
<dbReference type="SUPFAM" id="SSF48264">
    <property type="entry name" value="Cytochrome P450"/>
    <property type="match status" value="1"/>
</dbReference>
<feature type="compositionally biased region" description="Polar residues" evidence="14">
    <location>
        <begin position="1"/>
        <end position="16"/>
    </location>
</feature>
<feature type="transmembrane region" description="Helical" evidence="15">
    <location>
        <begin position="300"/>
        <end position="320"/>
    </location>
</feature>
<comment type="similarity">
    <text evidence="2">Belongs to the cytochrome P450 family.</text>
</comment>
<feature type="compositionally biased region" description="Polar residues" evidence="14">
    <location>
        <begin position="167"/>
        <end position="183"/>
    </location>
</feature>
<keyword evidence="12 15" id="KW-0472">Membrane</keyword>
<comment type="caution">
    <text evidence="17">The sequence shown here is derived from an EMBL/GenBank/DDBJ whole genome shotgun (WGS) entry which is preliminary data.</text>
</comment>
<feature type="region of interest" description="Disordered" evidence="14">
    <location>
        <begin position="152"/>
        <end position="188"/>
    </location>
</feature>
<accession>A0ABQ8IT74</accession>
<evidence type="ECO:0000313" key="18">
    <source>
        <dbReference type="Proteomes" id="UP000887458"/>
    </source>
</evidence>
<proteinExistence type="inferred from homology"/>
<keyword evidence="4" id="KW-0349">Heme</keyword>
<evidence type="ECO:0000313" key="17">
    <source>
        <dbReference type="EMBL" id="KAH9413515.1"/>
    </source>
</evidence>
<feature type="region of interest" description="Disordered" evidence="14">
    <location>
        <begin position="1"/>
        <end position="25"/>
    </location>
</feature>
<gene>
    <name evidence="17" type="primary">CYBRD1</name>
    <name evidence="17" type="ORF">DERP_007993</name>
</gene>
<evidence type="ECO:0000256" key="5">
    <source>
        <dbReference type="ARBA" id="ARBA00022692"/>
    </source>
</evidence>
<keyword evidence="9" id="KW-0560">Oxidoreductase</keyword>
<feature type="transmembrane region" description="Helical" evidence="15">
    <location>
        <begin position="266"/>
        <end position="288"/>
    </location>
</feature>
<dbReference type="Gene3D" id="1.10.630.10">
    <property type="entry name" value="Cytochrome P450"/>
    <property type="match status" value="1"/>
</dbReference>
<feature type="transmembrane region" description="Helical" evidence="15">
    <location>
        <begin position="431"/>
        <end position="458"/>
    </location>
</feature>
<dbReference type="InterPro" id="IPR001128">
    <property type="entry name" value="Cyt_P450"/>
</dbReference>
<reference evidence="17 18" key="2">
    <citation type="journal article" date="2022" name="Mol. Biol. Evol.">
        <title>Comparative Genomics Reveals Insights into the Divergent Evolution of Astigmatic Mites and Household Pest Adaptations.</title>
        <authorList>
            <person name="Xiong Q."/>
            <person name="Wan A.T."/>
            <person name="Liu X."/>
            <person name="Fung C.S."/>
            <person name="Xiao X."/>
            <person name="Malainual N."/>
            <person name="Hou J."/>
            <person name="Wang L."/>
            <person name="Wang M."/>
            <person name="Yang K.Y."/>
            <person name="Cui Y."/>
            <person name="Leung E.L."/>
            <person name="Nong W."/>
            <person name="Shin S.K."/>
            <person name="Au S.W."/>
            <person name="Jeong K.Y."/>
            <person name="Chew F.T."/>
            <person name="Hui J.H."/>
            <person name="Leung T.F."/>
            <person name="Tungtrongchitr A."/>
            <person name="Zhong N."/>
            <person name="Liu Z."/>
            <person name="Tsui S.K."/>
        </authorList>
    </citation>
    <scope>NUCLEOTIDE SEQUENCE [LARGE SCALE GENOMIC DNA]</scope>
    <source>
        <strain evidence="17">Derp</strain>
    </source>
</reference>
<feature type="transmembrane region" description="Helical" evidence="15">
    <location>
        <begin position="377"/>
        <end position="401"/>
    </location>
</feature>
<dbReference type="PRINTS" id="PR00385">
    <property type="entry name" value="P450"/>
</dbReference>
<dbReference type="InterPro" id="IPR036396">
    <property type="entry name" value="Cyt_P450_sf"/>
</dbReference>
<keyword evidence="8 15" id="KW-1133">Transmembrane helix</keyword>
<dbReference type="Proteomes" id="UP000887458">
    <property type="component" value="Unassembled WGS sequence"/>
</dbReference>
<protein>
    <submittedName>
        <fullName evidence="17">Cytochrome b reductase 1</fullName>
    </submittedName>
</protein>
<dbReference type="PROSITE" id="PS50939">
    <property type="entry name" value="CYTOCHROME_B561"/>
    <property type="match status" value="1"/>
</dbReference>
<dbReference type="PANTHER" id="PTHR24302">
    <property type="entry name" value="CYTOCHROME P450 FAMILY 3"/>
    <property type="match status" value="1"/>
</dbReference>
<keyword evidence="7" id="KW-0249">Electron transport</keyword>
<evidence type="ECO:0000256" key="7">
    <source>
        <dbReference type="ARBA" id="ARBA00022982"/>
    </source>
</evidence>
<dbReference type="PANTHER" id="PTHR24302:SF15">
    <property type="entry name" value="FATTY-ACID PEROXYGENASE"/>
    <property type="match status" value="1"/>
</dbReference>
<keyword evidence="18" id="KW-1185">Reference proteome</keyword>
<dbReference type="EMBL" id="NJHN03000121">
    <property type="protein sequence ID" value="KAH9413515.1"/>
    <property type="molecule type" value="Genomic_DNA"/>
</dbReference>
<organism evidence="17 18">
    <name type="scientific">Dermatophagoides pteronyssinus</name>
    <name type="common">European house dust mite</name>
    <dbReference type="NCBI Taxonomy" id="6956"/>
    <lineage>
        <taxon>Eukaryota</taxon>
        <taxon>Metazoa</taxon>
        <taxon>Ecdysozoa</taxon>
        <taxon>Arthropoda</taxon>
        <taxon>Chelicerata</taxon>
        <taxon>Arachnida</taxon>
        <taxon>Acari</taxon>
        <taxon>Acariformes</taxon>
        <taxon>Sarcoptiformes</taxon>
        <taxon>Astigmata</taxon>
        <taxon>Psoroptidia</taxon>
        <taxon>Analgoidea</taxon>
        <taxon>Pyroglyphidae</taxon>
        <taxon>Dermatophagoidinae</taxon>
        <taxon>Dermatophagoides</taxon>
    </lineage>
</organism>
<feature type="compositionally biased region" description="Low complexity" evidence="14">
    <location>
        <begin position="154"/>
        <end position="166"/>
    </location>
</feature>
<dbReference type="InterPro" id="IPR050705">
    <property type="entry name" value="Cytochrome_P450_3A"/>
</dbReference>
<dbReference type="Pfam" id="PF03188">
    <property type="entry name" value="Cytochrom_B561"/>
    <property type="match status" value="1"/>
</dbReference>
<dbReference type="SMART" id="SM00665">
    <property type="entry name" value="B561"/>
    <property type="match status" value="1"/>
</dbReference>
<evidence type="ECO:0000256" key="1">
    <source>
        <dbReference type="ARBA" id="ARBA00004370"/>
    </source>
</evidence>
<evidence type="ECO:0000256" key="11">
    <source>
        <dbReference type="ARBA" id="ARBA00023033"/>
    </source>
</evidence>
<evidence type="ECO:0000256" key="8">
    <source>
        <dbReference type="ARBA" id="ARBA00022989"/>
    </source>
</evidence>
<feature type="domain" description="Cytochrome b561" evidence="16">
    <location>
        <begin position="229"/>
        <end position="458"/>
    </location>
</feature>
<keyword evidence="6" id="KW-0479">Metal-binding</keyword>
<evidence type="ECO:0000256" key="13">
    <source>
        <dbReference type="ARBA" id="ARBA00043906"/>
    </source>
</evidence>
<dbReference type="InterPro" id="IPR006593">
    <property type="entry name" value="Cyt_b561/ferric_Rdtase_TM"/>
</dbReference>
<keyword evidence="5 15" id="KW-0812">Transmembrane</keyword>
<feature type="compositionally biased region" description="Low complexity" evidence="14">
    <location>
        <begin position="110"/>
        <end position="138"/>
    </location>
</feature>
<evidence type="ECO:0000256" key="9">
    <source>
        <dbReference type="ARBA" id="ARBA00023002"/>
    </source>
</evidence>
<evidence type="ECO:0000256" key="10">
    <source>
        <dbReference type="ARBA" id="ARBA00023004"/>
    </source>
</evidence>
<reference evidence="17 18" key="1">
    <citation type="journal article" date="2018" name="J. Allergy Clin. Immunol.">
        <title>High-quality assembly of Dermatophagoides pteronyssinus genome and transcriptome reveals a wide range of novel allergens.</title>
        <authorList>
            <person name="Liu X.Y."/>
            <person name="Yang K.Y."/>
            <person name="Wang M.Q."/>
            <person name="Kwok J.S."/>
            <person name="Zeng X."/>
            <person name="Yang Z."/>
            <person name="Xiao X.J."/>
            <person name="Lau C.P."/>
            <person name="Li Y."/>
            <person name="Huang Z.M."/>
            <person name="Ba J.G."/>
            <person name="Yim A.K."/>
            <person name="Ouyang C.Y."/>
            <person name="Ngai S.M."/>
            <person name="Chan T.F."/>
            <person name="Leung E.L."/>
            <person name="Liu L."/>
            <person name="Liu Z.G."/>
            <person name="Tsui S.K."/>
        </authorList>
    </citation>
    <scope>NUCLEOTIDE SEQUENCE [LARGE SCALE GENOMIC DNA]</scope>
    <source>
        <strain evidence="17">Derp</strain>
    </source>
</reference>
<evidence type="ECO:0000259" key="16">
    <source>
        <dbReference type="PROSITE" id="PS50939"/>
    </source>
</evidence>
<evidence type="ECO:0000256" key="4">
    <source>
        <dbReference type="ARBA" id="ARBA00022617"/>
    </source>
</evidence>
<keyword evidence="11" id="KW-0503">Monooxygenase</keyword>
<evidence type="ECO:0000256" key="14">
    <source>
        <dbReference type="SAM" id="MobiDB-lite"/>
    </source>
</evidence>
<comment type="subcellular location">
    <subcellularLocation>
        <location evidence="1">Membrane</location>
    </subcellularLocation>
</comment>
<dbReference type="InterPro" id="IPR002401">
    <property type="entry name" value="Cyt_P450_E_grp-I"/>
</dbReference>
<feature type="transmembrane region" description="Helical" evidence="15">
    <location>
        <begin position="340"/>
        <end position="365"/>
    </location>
</feature>